<proteinExistence type="predicted"/>
<organism evidence="1 3">
    <name type="scientific">Vespula maculifrons</name>
    <name type="common">Eastern yellow jacket</name>
    <name type="synonym">Wasp</name>
    <dbReference type="NCBI Taxonomy" id="7453"/>
    <lineage>
        <taxon>Eukaryota</taxon>
        <taxon>Metazoa</taxon>
        <taxon>Ecdysozoa</taxon>
        <taxon>Arthropoda</taxon>
        <taxon>Hexapoda</taxon>
        <taxon>Insecta</taxon>
        <taxon>Pterygota</taxon>
        <taxon>Neoptera</taxon>
        <taxon>Endopterygota</taxon>
        <taxon>Hymenoptera</taxon>
        <taxon>Apocrita</taxon>
        <taxon>Aculeata</taxon>
        <taxon>Vespoidea</taxon>
        <taxon>Vespidae</taxon>
        <taxon>Vespinae</taxon>
        <taxon>Vespula</taxon>
    </lineage>
</organism>
<accession>A0ABD2AI16</accession>
<evidence type="ECO:0000313" key="1">
    <source>
        <dbReference type="EMBL" id="KAL2719932.1"/>
    </source>
</evidence>
<gene>
    <name evidence="1" type="ORF">V1477_021079</name>
    <name evidence="2" type="ORF">V1477_021102</name>
</gene>
<sequence>MGNAMTKHSTSVDTSYSARVFLLIIEFISNLPRDMKPKLTREERNYLVYGDNVTSLQAHLHWIEKTEECFEKQLENLTKERTLSAIARRSNERFLLQFTGRDVTLNYSSNIKKE</sequence>
<dbReference type="EMBL" id="JAYRBN010000117">
    <property type="protein sequence ID" value="KAL2719955.1"/>
    <property type="molecule type" value="Genomic_DNA"/>
</dbReference>
<evidence type="ECO:0000313" key="2">
    <source>
        <dbReference type="EMBL" id="KAL2719955.1"/>
    </source>
</evidence>
<dbReference type="AlphaFoldDB" id="A0ABD2AI16"/>
<keyword evidence="3" id="KW-1185">Reference proteome</keyword>
<protein>
    <submittedName>
        <fullName evidence="1">Uncharacterized protein</fullName>
    </submittedName>
</protein>
<comment type="caution">
    <text evidence="1">The sequence shown here is derived from an EMBL/GenBank/DDBJ whole genome shotgun (WGS) entry which is preliminary data.</text>
</comment>
<dbReference type="EMBL" id="JAYRBN010000117">
    <property type="protein sequence ID" value="KAL2719932.1"/>
    <property type="molecule type" value="Genomic_DNA"/>
</dbReference>
<dbReference type="Proteomes" id="UP001607303">
    <property type="component" value="Unassembled WGS sequence"/>
</dbReference>
<name>A0ABD2AI16_VESMC</name>
<evidence type="ECO:0000313" key="3">
    <source>
        <dbReference type="Proteomes" id="UP001607303"/>
    </source>
</evidence>
<reference evidence="1 3" key="1">
    <citation type="journal article" date="2024" name="Ann. Entomol. Soc. Am.">
        <title>Genomic analyses of the southern and eastern yellowjacket wasps (Hymenoptera: Vespidae) reveal evolutionary signatures of social life.</title>
        <authorList>
            <person name="Catto M.A."/>
            <person name="Caine P.B."/>
            <person name="Orr S.E."/>
            <person name="Hunt B.G."/>
            <person name="Goodisman M.A.D."/>
        </authorList>
    </citation>
    <scope>NUCLEOTIDE SEQUENCE [LARGE SCALE GENOMIC DNA]</scope>
    <source>
        <strain evidence="1">232</strain>
        <tissue evidence="1">Head and thorax</tissue>
    </source>
</reference>